<dbReference type="InterPro" id="IPR003280">
    <property type="entry name" value="2pore_dom_K_chnl"/>
</dbReference>
<name>A0A0N5D421_THECL</name>
<evidence type="ECO:0000259" key="9">
    <source>
        <dbReference type="Pfam" id="PF07885"/>
    </source>
</evidence>
<evidence type="ECO:0000256" key="3">
    <source>
        <dbReference type="ARBA" id="ARBA00022692"/>
    </source>
</evidence>
<evidence type="ECO:0000256" key="7">
    <source>
        <dbReference type="ARBA" id="ARBA00023303"/>
    </source>
</evidence>
<dbReference type="InterPro" id="IPR013099">
    <property type="entry name" value="K_chnl_dom"/>
</dbReference>
<keyword evidence="2" id="KW-0813">Transport</keyword>
<dbReference type="Proteomes" id="UP000276776">
    <property type="component" value="Unassembled WGS sequence"/>
</dbReference>
<dbReference type="EMBL" id="UYYF01004536">
    <property type="protein sequence ID" value="VDN05171.1"/>
    <property type="molecule type" value="Genomic_DNA"/>
</dbReference>
<keyword evidence="3 8" id="KW-0812">Transmembrane</keyword>
<dbReference type="OMA" id="FIVIIYA"/>
<keyword evidence="11" id="KW-1185">Reference proteome</keyword>
<dbReference type="GO" id="GO:0015271">
    <property type="term" value="F:outward rectifier potassium channel activity"/>
    <property type="evidence" value="ECO:0007669"/>
    <property type="project" value="TreeGrafter"/>
</dbReference>
<dbReference type="SUPFAM" id="SSF81324">
    <property type="entry name" value="Voltage-gated potassium channels"/>
    <property type="match status" value="1"/>
</dbReference>
<dbReference type="GO" id="GO:0005886">
    <property type="term" value="C:plasma membrane"/>
    <property type="evidence" value="ECO:0007669"/>
    <property type="project" value="TreeGrafter"/>
</dbReference>
<evidence type="ECO:0000256" key="8">
    <source>
        <dbReference type="SAM" id="Phobius"/>
    </source>
</evidence>
<feature type="transmembrane region" description="Helical" evidence="8">
    <location>
        <begin position="46"/>
        <end position="66"/>
    </location>
</feature>
<evidence type="ECO:0000313" key="10">
    <source>
        <dbReference type="EMBL" id="VDN05171.1"/>
    </source>
</evidence>
<dbReference type="WBParaSite" id="TCLT_0000770001-mRNA-1">
    <property type="protein sequence ID" value="TCLT_0000770001-mRNA-1"/>
    <property type="gene ID" value="TCLT_0000770001"/>
</dbReference>
<keyword evidence="6 8" id="KW-0472">Membrane</keyword>
<evidence type="ECO:0000256" key="5">
    <source>
        <dbReference type="ARBA" id="ARBA00023065"/>
    </source>
</evidence>
<evidence type="ECO:0000256" key="4">
    <source>
        <dbReference type="ARBA" id="ARBA00022989"/>
    </source>
</evidence>
<reference evidence="12" key="1">
    <citation type="submission" date="2017-02" db="UniProtKB">
        <authorList>
            <consortium name="WormBaseParasite"/>
        </authorList>
    </citation>
    <scope>IDENTIFICATION</scope>
</reference>
<evidence type="ECO:0000256" key="2">
    <source>
        <dbReference type="ARBA" id="ARBA00022448"/>
    </source>
</evidence>
<dbReference type="STRING" id="103827.A0A0N5D421"/>
<dbReference type="PANTHER" id="PTHR11003">
    <property type="entry name" value="POTASSIUM CHANNEL, SUBFAMILY K"/>
    <property type="match status" value="1"/>
</dbReference>
<comment type="subcellular location">
    <subcellularLocation>
        <location evidence="1">Membrane</location>
        <topology evidence="1">Multi-pass membrane protein</topology>
    </subcellularLocation>
</comment>
<evidence type="ECO:0000256" key="6">
    <source>
        <dbReference type="ARBA" id="ARBA00023136"/>
    </source>
</evidence>
<dbReference type="Pfam" id="PF07885">
    <property type="entry name" value="Ion_trans_2"/>
    <property type="match status" value="1"/>
</dbReference>
<keyword evidence="4 8" id="KW-1133">Transmembrane helix</keyword>
<proteinExistence type="predicted"/>
<sequence>MFESNYLQSGTKENHWTLTSSILFATTTVIPVGYGFITPITETGRLILIIYGLIGAPLLIVTITDIGKFFSSYLMHFIPEVHP</sequence>
<evidence type="ECO:0000256" key="1">
    <source>
        <dbReference type="ARBA" id="ARBA00004141"/>
    </source>
</evidence>
<accession>A0A0N5D421</accession>
<dbReference type="OrthoDB" id="297496at2759"/>
<organism evidence="12">
    <name type="scientific">Thelazia callipaeda</name>
    <name type="common">Oriental eyeworm</name>
    <name type="synonym">Parasitic nematode</name>
    <dbReference type="NCBI Taxonomy" id="103827"/>
    <lineage>
        <taxon>Eukaryota</taxon>
        <taxon>Metazoa</taxon>
        <taxon>Ecdysozoa</taxon>
        <taxon>Nematoda</taxon>
        <taxon>Chromadorea</taxon>
        <taxon>Rhabditida</taxon>
        <taxon>Spirurina</taxon>
        <taxon>Spiruromorpha</taxon>
        <taxon>Thelazioidea</taxon>
        <taxon>Thelaziidae</taxon>
        <taxon>Thelazia</taxon>
    </lineage>
</organism>
<keyword evidence="5" id="KW-0406">Ion transport</keyword>
<dbReference type="AlphaFoldDB" id="A0A0N5D421"/>
<dbReference type="PANTHER" id="PTHR11003:SF288">
    <property type="entry name" value="POTASSIUM CHANNEL DOMAIN-CONTAINING PROTEIN"/>
    <property type="match status" value="1"/>
</dbReference>
<feature type="domain" description="Potassium channel" evidence="9">
    <location>
        <begin position="12"/>
        <end position="71"/>
    </location>
</feature>
<dbReference type="GO" id="GO:0030322">
    <property type="term" value="P:stabilization of membrane potential"/>
    <property type="evidence" value="ECO:0007669"/>
    <property type="project" value="TreeGrafter"/>
</dbReference>
<protein>
    <submittedName>
        <fullName evidence="12">Ion_trans_2 domain-containing protein</fullName>
    </submittedName>
</protein>
<feature type="transmembrane region" description="Helical" evidence="8">
    <location>
        <begin position="21"/>
        <end position="40"/>
    </location>
</feature>
<gene>
    <name evidence="10" type="ORF">TCLT_LOCUS7689</name>
</gene>
<dbReference type="GO" id="GO:0022841">
    <property type="term" value="F:potassium ion leak channel activity"/>
    <property type="evidence" value="ECO:0007669"/>
    <property type="project" value="TreeGrafter"/>
</dbReference>
<evidence type="ECO:0000313" key="12">
    <source>
        <dbReference type="WBParaSite" id="TCLT_0000770001-mRNA-1"/>
    </source>
</evidence>
<reference evidence="10 11" key="2">
    <citation type="submission" date="2018-11" db="EMBL/GenBank/DDBJ databases">
        <authorList>
            <consortium name="Pathogen Informatics"/>
        </authorList>
    </citation>
    <scope>NUCLEOTIDE SEQUENCE [LARGE SCALE GENOMIC DNA]</scope>
</reference>
<keyword evidence="7" id="KW-0407">Ion channel</keyword>
<dbReference type="Gene3D" id="1.10.287.70">
    <property type="match status" value="1"/>
</dbReference>
<evidence type="ECO:0000313" key="11">
    <source>
        <dbReference type="Proteomes" id="UP000276776"/>
    </source>
</evidence>